<evidence type="ECO:0000256" key="1">
    <source>
        <dbReference type="ARBA" id="ARBA00023239"/>
    </source>
</evidence>
<dbReference type="RefSeq" id="WP_085868953.1">
    <property type="nucleotide sequence ID" value="NZ_FWFQ01000016.1"/>
</dbReference>
<dbReference type="InterPro" id="IPR044144">
    <property type="entry name" value="SAF_UxaA/GarD"/>
</dbReference>
<dbReference type="CDD" id="cd11613">
    <property type="entry name" value="SAF_AH_GD"/>
    <property type="match status" value="1"/>
</dbReference>
<dbReference type="OrthoDB" id="9804574at2"/>
<dbReference type="PANTHER" id="PTHR30536:SF5">
    <property type="entry name" value="ALTRONATE DEHYDRATASE"/>
    <property type="match status" value="1"/>
</dbReference>
<gene>
    <name evidence="3" type="primary">uxaA_1</name>
    <name evidence="3" type="ORF">PSA7680_02402</name>
</gene>
<accession>A0A1Y5SRE8</accession>
<dbReference type="Pfam" id="PF08666">
    <property type="entry name" value="SAF"/>
    <property type="match status" value="1"/>
</dbReference>
<dbReference type="AlphaFoldDB" id="A0A1Y5SRE8"/>
<dbReference type="InterPro" id="IPR052172">
    <property type="entry name" value="UxaA_altronate/galactarate_dh"/>
</dbReference>
<dbReference type="Gene3D" id="2.30.130.110">
    <property type="match status" value="1"/>
</dbReference>
<organism evidence="3 4">
    <name type="scientific">Pseudoruegeria aquimaris</name>
    <dbReference type="NCBI Taxonomy" id="393663"/>
    <lineage>
        <taxon>Bacteria</taxon>
        <taxon>Pseudomonadati</taxon>
        <taxon>Pseudomonadota</taxon>
        <taxon>Alphaproteobacteria</taxon>
        <taxon>Rhodobacterales</taxon>
        <taxon>Roseobacteraceae</taxon>
        <taxon>Pseudoruegeria</taxon>
    </lineage>
</organism>
<dbReference type="SMART" id="SM00858">
    <property type="entry name" value="SAF"/>
    <property type="match status" value="1"/>
</dbReference>
<dbReference type="PANTHER" id="PTHR30536">
    <property type="entry name" value="ALTRONATE/GALACTARATE DEHYDRATASE"/>
    <property type="match status" value="1"/>
</dbReference>
<dbReference type="EC" id="4.2.1.7" evidence="3"/>
<dbReference type="InterPro" id="IPR013974">
    <property type="entry name" value="SAF"/>
</dbReference>
<evidence type="ECO:0000313" key="3">
    <source>
        <dbReference type="EMBL" id="SLN46697.1"/>
    </source>
</evidence>
<proteinExistence type="predicted"/>
<dbReference type="GO" id="GO:0019698">
    <property type="term" value="P:D-galacturonate catabolic process"/>
    <property type="evidence" value="ECO:0007669"/>
    <property type="project" value="TreeGrafter"/>
</dbReference>
<dbReference type="GO" id="GO:0008789">
    <property type="term" value="F:altronate dehydratase activity"/>
    <property type="evidence" value="ECO:0007669"/>
    <property type="project" value="UniProtKB-EC"/>
</dbReference>
<evidence type="ECO:0000313" key="4">
    <source>
        <dbReference type="Proteomes" id="UP000193409"/>
    </source>
</evidence>
<dbReference type="EMBL" id="FWFQ01000016">
    <property type="protein sequence ID" value="SLN46697.1"/>
    <property type="molecule type" value="Genomic_DNA"/>
</dbReference>
<protein>
    <submittedName>
        <fullName evidence="3">Altronate dehydratase</fullName>
        <ecNumber evidence="3">4.2.1.7</ecNumber>
    </submittedName>
</protein>
<dbReference type="Proteomes" id="UP000193409">
    <property type="component" value="Unassembled WGS sequence"/>
</dbReference>
<keyword evidence="1 3" id="KW-0456">Lyase</keyword>
<name>A0A1Y5SRE8_9RHOB</name>
<evidence type="ECO:0000259" key="2">
    <source>
        <dbReference type="SMART" id="SM00858"/>
    </source>
</evidence>
<sequence>MSAFLKLSPQDNVQVALRAAPAGTPLSGAGSVVTLTDVSMAHKVTDQPIPAGALVVKYGLPIGVATQDIPAGAHVHVHNIRSRYTATHYRAEEAGLSHD</sequence>
<keyword evidence="4" id="KW-1185">Reference proteome</keyword>
<reference evidence="3 4" key="1">
    <citation type="submission" date="2017-03" db="EMBL/GenBank/DDBJ databases">
        <authorList>
            <person name="Afonso C.L."/>
            <person name="Miller P.J."/>
            <person name="Scott M.A."/>
            <person name="Spackman E."/>
            <person name="Goraichik I."/>
            <person name="Dimitrov K.M."/>
            <person name="Suarez D.L."/>
            <person name="Swayne D.E."/>
        </authorList>
    </citation>
    <scope>NUCLEOTIDE SEQUENCE [LARGE SCALE GENOMIC DNA]</scope>
    <source>
        <strain evidence="3 4">CECT 7680</strain>
    </source>
</reference>
<feature type="domain" description="SAF" evidence="2">
    <location>
        <begin position="11"/>
        <end position="81"/>
    </location>
</feature>